<dbReference type="InterPro" id="IPR011012">
    <property type="entry name" value="Longin-like_dom_sf"/>
</dbReference>
<evidence type="ECO:0000313" key="6">
    <source>
        <dbReference type="Proteomes" id="UP001516464"/>
    </source>
</evidence>
<evidence type="ECO:0000313" key="5">
    <source>
        <dbReference type="EMBL" id="KAF7683635.1"/>
    </source>
</evidence>
<dbReference type="Gene3D" id="3.30.450.50">
    <property type="entry name" value="Longin domain"/>
    <property type="match status" value="1"/>
</dbReference>
<feature type="coiled-coil region" evidence="2">
    <location>
        <begin position="154"/>
        <end position="181"/>
    </location>
</feature>
<dbReference type="SUPFAM" id="SSF58038">
    <property type="entry name" value="SNARE fusion complex"/>
    <property type="match status" value="1"/>
</dbReference>
<sequence length="211" mass="24450">MTILYTQIIKLPEIQLLACAYSKHGSIIEPDKKILKELRNLIIDIPDKSSSTPYSYNCTDKTHKIFINIKNDLLYATITDLNSSSSTIQRYVEEVSSNFETVYKGEGINYIAFEKVLKQLSERFNNKSDLMEVDEELKKTRGTCVESLNSILKRGEKIDKLAELADKLDKASKELKRNTRDMYFENVMSQYFTYAIVVLVLFIILYIFVLR</sequence>
<reference evidence="5 6" key="1">
    <citation type="submission" date="2019-01" db="EMBL/GenBank/DDBJ databases">
        <title>Genomes sequencing and comparative genomics of infectious freshwater microsporidia, Cucumispora dikerogammari and Thelohania contejeani.</title>
        <authorList>
            <person name="Cormier A."/>
            <person name="Giraud I."/>
            <person name="Wattier R."/>
            <person name="Teixeira M."/>
            <person name="Grandjean F."/>
            <person name="Rigaud T."/>
            <person name="Cordaux R."/>
        </authorList>
    </citation>
    <scope>NUCLEOTIDE SEQUENCE [LARGE SCALE GENOMIC DNA]</scope>
    <source>
        <strain evidence="5">T1</strain>
        <tissue evidence="5">Spores</tissue>
    </source>
</reference>
<dbReference type="Gene3D" id="1.20.5.110">
    <property type="match status" value="1"/>
</dbReference>
<dbReference type="PROSITE" id="PS50892">
    <property type="entry name" value="V_SNARE"/>
    <property type="match status" value="1"/>
</dbReference>
<evidence type="ECO:0000256" key="2">
    <source>
        <dbReference type="SAM" id="Coils"/>
    </source>
</evidence>
<name>A0ABQ7HZL0_9MICR</name>
<dbReference type="Proteomes" id="UP001516464">
    <property type="component" value="Unassembled WGS sequence"/>
</dbReference>
<dbReference type="InterPro" id="IPR051097">
    <property type="entry name" value="Synaptobrevin-like_transport"/>
</dbReference>
<evidence type="ECO:0000256" key="3">
    <source>
        <dbReference type="SAM" id="Phobius"/>
    </source>
</evidence>
<dbReference type="PANTHER" id="PTHR21136">
    <property type="entry name" value="SNARE PROTEINS"/>
    <property type="match status" value="1"/>
</dbReference>
<accession>A0ABQ7HZL0</accession>
<keyword evidence="3" id="KW-0812">Transmembrane</keyword>
<keyword evidence="3" id="KW-1133">Transmembrane helix</keyword>
<keyword evidence="1 2" id="KW-0175">Coiled coil</keyword>
<evidence type="ECO:0000259" key="4">
    <source>
        <dbReference type="PROSITE" id="PS50892"/>
    </source>
</evidence>
<organism evidence="5 6">
    <name type="scientific">Astathelohania contejeani</name>
    <dbReference type="NCBI Taxonomy" id="164912"/>
    <lineage>
        <taxon>Eukaryota</taxon>
        <taxon>Fungi</taxon>
        <taxon>Fungi incertae sedis</taxon>
        <taxon>Microsporidia</taxon>
        <taxon>Astathelohaniidae</taxon>
        <taxon>Astathelohania</taxon>
    </lineage>
</organism>
<comment type="caution">
    <text evidence="5">The sequence shown here is derived from an EMBL/GenBank/DDBJ whole genome shotgun (WGS) entry which is preliminary data.</text>
</comment>
<keyword evidence="3" id="KW-0472">Membrane</keyword>
<dbReference type="PANTHER" id="PTHR21136:SF168">
    <property type="entry name" value="VESICLE-ASSOCIATED MEMBRANE PROTEIN 9"/>
    <property type="match status" value="1"/>
</dbReference>
<keyword evidence="6" id="KW-1185">Reference proteome</keyword>
<feature type="domain" description="V-SNARE coiled-coil homology" evidence="4">
    <location>
        <begin position="129"/>
        <end position="189"/>
    </location>
</feature>
<protein>
    <submittedName>
        <fullName evidence="5">Protein transport protein SEC22</fullName>
    </submittedName>
</protein>
<dbReference type="SUPFAM" id="SSF64356">
    <property type="entry name" value="SNARE-like"/>
    <property type="match status" value="1"/>
</dbReference>
<dbReference type="InterPro" id="IPR042855">
    <property type="entry name" value="V_SNARE_CC"/>
</dbReference>
<dbReference type="Pfam" id="PF00957">
    <property type="entry name" value="Synaptobrevin"/>
    <property type="match status" value="1"/>
</dbReference>
<evidence type="ECO:0000256" key="1">
    <source>
        <dbReference type="PROSITE-ProRule" id="PRU00290"/>
    </source>
</evidence>
<gene>
    <name evidence="5" type="primary">SEC22</name>
    <name evidence="5" type="ORF">TCON_1157</name>
</gene>
<dbReference type="EMBL" id="SBIQ01000067">
    <property type="protein sequence ID" value="KAF7683635.1"/>
    <property type="molecule type" value="Genomic_DNA"/>
</dbReference>
<feature type="transmembrane region" description="Helical" evidence="3">
    <location>
        <begin position="191"/>
        <end position="210"/>
    </location>
</feature>
<proteinExistence type="predicted"/>